<dbReference type="OrthoDB" id="10620173at2759"/>
<feature type="compositionally biased region" description="Polar residues" evidence="1">
    <location>
        <begin position="22"/>
        <end position="40"/>
    </location>
</feature>
<feature type="compositionally biased region" description="Polar residues" evidence="1">
    <location>
        <begin position="177"/>
        <end position="186"/>
    </location>
</feature>
<sequence>MGRNTQATSTASTSVAPHSRGRSASQKRTVTESYGLSPTRASARVPKPTRKASEELLLQAAKKPLLKKARVAELNESASFDRADSQPTPSKSQSQKKTSQTSQLVRSSQNAAPSRPAFQPKKARRSLPSQDTLSHTVSAQHDTVDGPTWISSTEELSSDLSEDNEDTNEDNEDTNEQGNTMTPPDTQQRRDSHARQGKTNNQASLNKEREDEDELEPDVSREEATAFQPDNNARVNDVEEYLKKLQRKGGSSRSKNDVNREMQDLQINSEAGHFPGLSISTMELVTKSQSTGPKKRRPYEKTDYASLADGMEPRVKRLEDLTRICFLATLDPDTCCHLVNKVFPEYMERPSDAWVGRIALRRVRQNCTQWKSRTIAEMRLYIEKVFVSSTNGEELRDDIMNSQKLRMAFLDMFDIGDFKNVFRFTKRYIDLRRSTPLAQWWAETVFANVAAYTKMVMDVEADRSKPTSTQRKELTQNKLLGAFNNIGKQSTMAKFRPDFIDFFFDANATTRCKGNGDGDDAHNPDGDDLLGVVRPPPGVDANTLPKSMFDNWQYANNTGEVFSKKT</sequence>
<accession>A0A6A5S7D4</accession>
<feature type="region of interest" description="Disordered" evidence="1">
    <location>
        <begin position="1"/>
        <end position="56"/>
    </location>
</feature>
<keyword evidence="3" id="KW-1185">Reference proteome</keyword>
<dbReference type="AlphaFoldDB" id="A0A6A5S7D4"/>
<feature type="region of interest" description="Disordered" evidence="1">
    <location>
        <begin position="76"/>
        <end position="236"/>
    </location>
</feature>
<feature type="compositionally biased region" description="Polar residues" evidence="1">
    <location>
        <begin position="127"/>
        <end position="141"/>
    </location>
</feature>
<name>A0A6A5S7D4_9PLEO</name>
<dbReference type="Proteomes" id="UP000800038">
    <property type="component" value="Unassembled WGS sequence"/>
</dbReference>
<proteinExistence type="predicted"/>
<feature type="compositionally biased region" description="Acidic residues" evidence="1">
    <location>
        <begin position="156"/>
        <end position="175"/>
    </location>
</feature>
<organism evidence="2 3">
    <name type="scientific">Clathrospora elynae</name>
    <dbReference type="NCBI Taxonomy" id="706981"/>
    <lineage>
        <taxon>Eukaryota</taxon>
        <taxon>Fungi</taxon>
        <taxon>Dikarya</taxon>
        <taxon>Ascomycota</taxon>
        <taxon>Pezizomycotina</taxon>
        <taxon>Dothideomycetes</taxon>
        <taxon>Pleosporomycetidae</taxon>
        <taxon>Pleosporales</taxon>
        <taxon>Diademaceae</taxon>
        <taxon>Clathrospora</taxon>
    </lineage>
</organism>
<dbReference type="EMBL" id="ML976232">
    <property type="protein sequence ID" value="KAF1935813.1"/>
    <property type="molecule type" value="Genomic_DNA"/>
</dbReference>
<feature type="compositionally biased region" description="Low complexity" evidence="1">
    <location>
        <begin position="85"/>
        <end position="103"/>
    </location>
</feature>
<protein>
    <submittedName>
        <fullName evidence="2">Uncharacterized protein</fullName>
    </submittedName>
</protein>
<evidence type="ECO:0000256" key="1">
    <source>
        <dbReference type="SAM" id="MobiDB-lite"/>
    </source>
</evidence>
<feature type="compositionally biased region" description="Low complexity" evidence="1">
    <location>
        <begin position="7"/>
        <end position="16"/>
    </location>
</feature>
<evidence type="ECO:0000313" key="3">
    <source>
        <dbReference type="Proteomes" id="UP000800038"/>
    </source>
</evidence>
<evidence type="ECO:0000313" key="2">
    <source>
        <dbReference type="EMBL" id="KAF1935813.1"/>
    </source>
</evidence>
<gene>
    <name evidence="2" type="ORF">EJ02DRAFT_438964</name>
</gene>
<reference evidence="2" key="1">
    <citation type="journal article" date="2020" name="Stud. Mycol.">
        <title>101 Dothideomycetes genomes: a test case for predicting lifestyles and emergence of pathogens.</title>
        <authorList>
            <person name="Haridas S."/>
            <person name="Albert R."/>
            <person name="Binder M."/>
            <person name="Bloem J."/>
            <person name="Labutti K."/>
            <person name="Salamov A."/>
            <person name="Andreopoulos B."/>
            <person name="Baker S."/>
            <person name="Barry K."/>
            <person name="Bills G."/>
            <person name="Bluhm B."/>
            <person name="Cannon C."/>
            <person name="Castanera R."/>
            <person name="Culley D."/>
            <person name="Daum C."/>
            <person name="Ezra D."/>
            <person name="Gonzalez J."/>
            <person name="Henrissat B."/>
            <person name="Kuo A."/>
            <person name="Liang C."/>
            <person name="Lipzen A."/>
            <person name="Lutzoni F."/>
            <person name="Magnuson J."/>
            <person name="Mondo S."/>
            <person name="Nolan M."/>
            <person name="Ohm R."/>
            <person name="Pangilinan J."/>
            <person name="Park H.-J."/>
            <person name="Ramirez L."/>
            <person name="Alfaro M."/>
            <person name="Sun H."/>
            <person name="Tritt A."/>
            <person name="Yoshinaga Y."/>
            <person name="Zwiers L.-H."/>
            <person name="Turgeon B."/>
            <person name="Goodwin S."/>
            <person name="Spatafora J."/>
            <person name="Crous P."/>
            <person name="Grigoriev I."/>
        </authorList>
    </citation>
    <scope>NUCLEOTIDE SEQUENCE</scope>
    <source>
        <strain evidence="2">CBS 161.51</strain>
    </source>
</reference>